<dbReference type="RefSeq" id="WP_284825797.1">
    <property type="nucleotide sequence ID" value="NZ_CP126969.1"/>
</dbReference>
<dbReference type="Pfam" id="PF22752">
    <property type="entry name" value="DUF488-N3i"/>
    <property type="match status" value="1"/>
</dbReference>
<keyword evidence="2" id="KW-1185">Reference proteome</keyword>
<dbReference type="EMBL" id="CP126969">
    <property type="protein sequence ID" value="WIM68330.1"/>
    <property type="molecule type" value="Genomic_DNA"/>
</dbReference>
<reference evidence="1 2" key="1">
    <citation type="submission" date="2023-05" db="EMBL/GenBank/DDBJ databases">
        <title>Corynebacterium suedekumii sp. nov. and Corynebacterium breve sp. nov. isolated from raw cow's milk.</title>
        <authorList>
            <person name="Baer M.K."/>
            <person name="Mehl L."/>
            <person name="Hellmuth R."/>
            <person name="Marke G."/>
            <person name="Lipski A."/>
        </authorList>
    </citation>
    <scope>NUCLEOTIDE SEQUENCE [LARGE SCALE GENOMIC DNA]</scope>
    <source>
        <strain evidence="1 2">R4</strain>
    </source>
</reference>
<dbReference type="Proteomes" id="UP001225598">
    <property type="component" value="Chromosome"/>
</dbReference>
<dbReference type="PANTHER" id="PTHR36849">
    <property type="entry name" value="CYTOPLASMIC PROTEIN-RELATED"/>
    <property type="match status" value="1"/>
</dbReference>
<accession>A0ABY8VLA4</accession>
<protein>
    <submittedName>
        <fullName evidence="1">DUF488 family protein</fullName>
    </submittedName>
</protein>
<sequence length="115" mass="13008">MIYTAKVHDVLDGSAQVQGTSVLVDRLWPRGVAKTDLEVDLWLKDAAPSPELRKWFGHDPERFDEFSRRYCAELDEGNADVDKLRDLAKAGDVTLLFAAKDRDINHAVVLKGWLE</sequence>
<proteinExistence type="predicted"/>
<gene>
    <name evidence="1" type="ORF">QP027_02705</name>
</gene>
<evidence type="ECO:0000313" key="1">
    <source>
        <dbReference type="EMBL" id="WIM68330.1"/>
    </source>
</evidence>
<evidence type="ECO:0000313" key="2">
    <source>
        <dbReference type="Proteomes" id="UP001225598"/>
    </source>
</evidence>
<dbReference type="InterPro" id="IPR052552">
    <property type="entry name" value="YeaO-like"/>
</dbReference>
<organism evidence="1 2">
    <name type="scientific">Corynebacterium breve</name>
    <dbReference type="NCBI Taxonomy" id="3049799"/>
    <lineage>
        <taxon>Bacteria</taxon>
        <taxon>Bacillati</taxon>
        <taxon>Actinomycetota</taxon>
        <taxon>Actinomycetes</taxon>
        <taxon>Mycobacteriales</taxon>
        <taxon>Corynebacteriaceae</taxon>
        <taxon>Corynebacterium</taxon>
    </lineage>
</organism>
<dbReference type="PANTHER" id="PTHR36849:SF1">
    <property type="entry name" value="CYTOPLASMIC PROTEIN"/>
    <property type="match status" value="1"/>
</dbReference>
<name>A0ABY8VLA4_9CORY</name>